<accession>A0ACC1HBM8</accession>
<dbReference type="EMBL" id="JAMZIH010006803">
    <property type="protein sequence ID" value="KAJ1673562.1"/>
    <property type="molecule type" value="Genomic_DNA"/>
</dbReference>
<evidence type="ECO:0000313" key="1">
    <source>
        <dbReference type="EMBL" id="KAJ1673562.1"/>
    </source>
</evidence>
<keyword evidence="2" id="KW-1185">Reference proteome</keyword>
<comment type="caution">
    <text evidence="1">The sequence shown here is derived from an EMBL/GenBank/DDBJ whole genome shotgun (WGS) entry which is preliminary data.</text>
</comment>
<reference evidence="1" key="1">
    <citation type="submission" date="2022-06" db="EMBL/GenBank/DDBJ databases">
        <title>Phylogenomic reconstructions and comparative analyses of Kickxellomycotina fungi.</title>
        <authorList>
            <person name="Reynolds N.K."/>
            <person name="Stajich J.E."/>
            <person name="Barry K."/>
            <person name="Grigoriev I.V."/>
            <person name="Crous P."/>
            <person name="Smith M.E."/>
        </authorList>
    </citation>
    <scope>NUCLEOTIDE SEQUENCE</scope>
    <source>
        <strain evidence="1">RSA 2271</strain>
    </source>
</reference>
<dbReference type="Proteomes" id="UP001145114">
    <property type="component" value="Unassembled WGS sequence"/>
</dbReference>
<gene>
    <name evidence="1" type="primary">VAM6_2</name>
    <name evidence="1" type="ORF">EV182_004999</name>
</gene>
<organism evidence="1 2">
    <name type="scientific">Spiromyces aspiralis</name>
    <dbReference type="NCBI Taxonomy" id="68401"/>
    <lineage>
        <taxon>Eukaryota</taxon>
        <taxon>Fungi</taxon>
        <taxon>Fungi incertae sedis</taxon>
        <taxon>Zoopagomycota</taxon>
        <taxon>Kickxellomycotina</taxon>
        <taxon>Kickxellomycetes</taxon>
        <taxon>Kickxellales</taxon>
        <taxon>Kickxellaceae</taxon>
        <taxon>Spiromyces</taxon>
    </lineage>
</organism>
<name>A0ACC1HBM8_9FUNG</name>
<feature type="non-terminal residue" evidence="1">
    <location>
        <position position="443"/>
    </location>
</feature>
<sequence length="443" mass="49099">MHDAFQLFPVLEQLPVQVESLAAIGDRLLIGTSRGQLLVYKVQNRTNDGVSIRLVDTKKSFAKQAIKQLEVIKEAGLLIALADDVVSLFDLQTYSPSMKLSNTKGAQLMITHTEIDHIKEIPVLVSKLCVVTRKKIIVFEWRDAQYHEYKEYPFSERIRSVQFATPNLLLIATSREFTSLHLPLGQWIDLFSADAASLRTAAKSRGGLGGTLAPPIKEMPASSPTSGGGNSGGGWGSWTRGFIGGGGSAAPMVVRMPNEELLLCREDIGVFITHAGKLSRNHNGPVSFPSVPINITYYSPLYLITTEKRATEDRTGSYWVVVRSVVDHSLIQELELGPEQSPCAAINGVNGKQVWIASASTVWYLLPVDIHKQVEQVLRGQDFEQAHNLIAQADNILEEERTQLIQKVQWLHARWLFSEEAEYERALDIFSELNATPTEAIAL</sequence>
<evidence type="ECO:0000313" key="2">
    <source>
        <dbReference type="Proteomes" id="UP001145114"/>
    </source>
</evidence>
<proteinExistence type="predicted"/>
<protein>
    <submittedName>
        <fullName evidence="1">Vacuolar morphogenesis protein 6</fullName>
    </submittedName>
</protein>